<name>A0AAU9DU46_9FUSO</name>
<protein>
    <recommendedName>
        <fullName evidence="1">Bacterial Ig domain-containing protein</fullName>
    </recommendedName>
</protein>
<feature type="domain" description="Bacterial Ig" evidence="1">
    <location>
        <begin position="1297"/>
        <end position="1376"/>
    </location>
</feature>
<proteinExistence type="predicted"/>
<dbReference type="RefSeq" id="WP_307903610.1">
    <property type="nucleotide sequence ID" value="NZ_AP027059.1"/>
</dbReference>
<evidence type="ECO:0000313" key="3">
    <source>
        <dbReference type="Proteomes" id="UP001321582"/>
    </source>
</evidence>
<dbReference type="PROSITE" id="PS51257">
    <property type="entry name" value="PROKAR_LIPOPROTEIN"/>
    <property type="match status" value="1"/>
</dbReference>
<dbReference type="InterPro" id="IPR013783">
    <property type="entry name" value="Ig-like_fold"/>
</dbReference>
<sequence>MKKKGISILILLALLFISGCLKSEKYNTKINLEVIPESVIVNKDNVNIKIVTNGDTLKINGTQINGGLSGVYNENIKLQPGENKIIVESVITNYGEKSKLSKEVDVNYLKEGLEVNINNQNFSKDSGKILYPNNGEIFNEKSNKNLSRSINRDVLNPDGTNIQGGVGLDKIEAVYDGTSNSDYIADDEIGIYVFINGVVVDYKIGKVSGTKKVEYPQSSGTGKIILNVKGDNVDDYILAEGKNSISLLLINLRAESTAYVGNASGTGPVEVTVDAKPPKLEVLYPVNGNKLNFDENLTDFGNVNLEIKTSDEYKVTLYGALIKDDGKSTAQEIKSEGNKIKKDGVEIASALSTTILTTDIISLFIDKDPATSGKYSGTTGTKWFLYILAEDANGNETLIKREIAKADVLADLDTANLKIKVGEESIRKYEGNPSAPMQINGKTITFQYTSKNDKNATINLIRIEEINSTIVDKEKVTLQHEPDTELYSGTYDLEKDFGYDSLASSQMVGFKIEMTDEALNHSTDVLSFRYIDENALATEINIKDSDITFYSDDNSTSGQEINPLGDNIENKYYFDYDGSTDVVLKSIKINNPDKLDYKIKVGNNTSYTVSADKEKYNIDDITLNQTIQKSNLQIYLGDSLIKSITFILLVNNGDINEDGTKTDTKISLSEVTIKQNKEEMYIKGNINMPAEISDEYNIQADFINKSANESAWIGGFQKNAIDNSNINFEGSIIFNYSEVSPKNYDMIQIRADNSLTTVTPTSFDLDSDNTDDLLGVNGVEIDGINDSDLSWKIASEIQNIDILNGDKFSELDLYLNGELKEKNSSPNGTGTDFASVDLTGISSIKIVGTIKTLTNPIVKIERIVSLTRPLESEKPKFVSVPELNTEYKGDFVITGKVDNADIVEIVSVKNSSGNVIAWKGGTTTIPTTLKSLTLLSDGTFYSPNLADDPIYAGSVTSTDGVYTDFNNNNGIIEGNEYTIKIRATKINGASVDYEYVGTFDTLAPTEYHKRDALSVYNKFGTTTTTEWEGINKIYFDFAGNLKEDSSDALYTGLDSTGTDYTIKNPGGNYTFSINEATVSPDIDQGWMTLVENYSGYDDYLIAYIPYSNPNGDYDNFGTPTTSGENITVFITDDKGNVILRKLIRKDDTGKNRELVVDLGDNQYDKINVYLQDEHLNKTDIYKFENTIYLNLTLANVKAAIHEGATQEAPLREFSVSQAPNLTYVTLNMYKDSLSGEFLLSAPGIDLSGANGYTLPLSGNINTGDTLVIKAVDKYGNSTFIGDKTNSISLKVEDKLPPELPTSVVVTNKKSPELDEISGKAEANSTIKAKDSSNNEIGNTLADSNGDFKLNINGDSYSMIKLEVVDSSGNSSTTSTLHDAYETITSKFAQSYSYTVTGVTATSGKLKKGDTVTVGWNAIAETNDDVAKGNVLGTYRVDYYNGSTKIYTQDVTTNSTTVKTEDLGNYNLTTITVKVYGESKLGFETSTPGTATFDIDSSIPDITALDTTKIVASVKKDTITISSNALNTTLVGIGSSDKIYVNIDGESKEWTGSDLTYNKTVNNSSTFKLKLKDLAGNETSEVTINASDDEAPNVDALVIVGSIDTVSLNGVDYLQLSIKQTEEDNVTVYAYDGSGANANLIGVVKLGVKNTVVQISIKASSAATVYLKVADDSSNKNTSAAKQLTMVTTE</sequence>
<dbReference type="EMBL" id="AP027059">
    <property type="protein sequence ID" value="BDU50754.1"/>
    <property type="molecule type" value="Genomic_DNA"/>
</dbReference>
<dbReference type="Gene3D" id="2.60.40.10">
    <property type="entry name" value="Immunoglobulins"/>
    <property type="match status" value="1"/>
</dbReference>
<organism evidence="2 3">
    <name type="scientific">Haliovirga abyssi</name>
    <dbReference type="NCBI Taxonomy" id="2996794"/>
    <lineage>
        <taxon>Bacteria</taxon>
        <taxon>Fusobacteriati</taxon>
        <taxon>Fusobacteriota</taxon>
        <taxon>Fusobacteriia</taxon>
        <taxon>Fusobacteriales</taxon>
        <taxon>Haliovirgaceae</taxon>
        <taxon>Haliovirga</taxon>
    </lineage>
</organism>
<accession>A0AAU9DU46</accession>
<evidence type="ECO:0000313" key="2">
    <source>
        <dbReference type="EMBL" id="BDU50754.1"/>
    </source>
</evidence>
<reference evidence="2 3" key="1">
    <citation type="submission" date="2022-11" db="EMBL/GenBank/DDBJ databases">
        <title>Haliovirga abyssi gen. nov., sp. nov., a mesophilic fermentative bacterium isolated from the Iheya North hydrothermal field and the proposal of Haliovirgaceae fam. nov.</title>
        <authorList>
            <person name="Miyazaki U."/>
            <person name="Tame A."/>
            <person name="Miyazaki J."/>
            <person name="Takai K."/>
            <person name="Sawayama S."/>
            <person name="Kitajima M."/>
            <person name="Okamoto A."/>
            <person name="Nakagawa S."/>
        </authorList>
    </citation>
    <scope>NUCLEOTIDE SEQUENCE [LARGE SCALE GENOMIC DNA]</scope>
    <source>
        <strain evidence="2 3">IC12</strain>
    </source>
</reference>
<dbReference type="KEGG" id="haby:HLVA_13230"/>
<dbReference type="Proteomes" id="UP001321582">
    <property type="component" value="Chromosome"/>
</dbReference>
<gene>
    <name evidence="2" type="ORF">HLVA_13230</name>
</gene>
<dbReference type="Pfam" id="PF17936">
    <property type="entry name" value="Big_6"/>
    <property type="match status" value="1"/>
</dbReference>
<dbReference type="InterPro" id="IPR041498">
    <property type="entry name" value="Big_6"/>
</dbReference>
<evidence type="ECO:0000259" key="1">
    <source>
        <dbReference type="Pfam" id="PF17936"/>
    </source>
</evidence>
<keyword evidence="3" id="KW-1185">Reference proteome</keyword>